<dbReference type="WBParaSite" id="nRc.2.0.1.t01083-RA">
    <property type="protein sequence ID" value="nRc.2.0.1.t01083-RA"/>
    <property type="gene ID" value="nRc.2.0.1.g01083"/>
</dbReference>
<dbReference type="PANTHER" id="PTHR45748:SF7">
    <property type="entry name" value="1-PHOSPHATIDYLINOSITOL 3-PHOSPHATE 5-KINASE-RELATED"/>
    <property type="match status" value="1"/>
</dbReference>
<evidence type="ECO:0000313" key="2">
    <source>
        <dbReference type="WBParaSite" id="nRc.2.0.1.t01083-RA"/>
    </source>
</evidence>
<dbReference type="GO" id="GO:0000285">
    <property type="term" value="F:1-phosphatidylinositol-3-phosphate 5-kinase activity"/>
    <property type="evidence" value="ECO:0007669"/>
    <property type="project" value="TreeGrafter"/>
</dbReference>
<dbReference type="AlphaFoldDB" id="A0A915HHH9"/>
<name>A0A915HHH9_ROMCU</name>
<dbReference type="Pfam" id="PF00118">
    <property type="entry name" value="Cpn60_TCP1"/>
    <property type="match status" value="1"/>
</dbReference>
<organism evidence="1 2">
    <name type="scientific">Romanomermis culicivorax</name>
    <name type="common">Nematode worm</name>
    <dbReference type="NCBI Taxonomy" id="13658"/>
    <lineage>
        <taxon>Eukaryota</taxon>
        <taxon>Metazoa</taxon>
        <taxon>Ecdysozoa</taxon>
        <taxon>Nematoda</taxon>
        <taxon>Enoplea</taxon>
        <taxon>Dorylaimia</taxon>
        <taxon>Mermithida</taxon>
        <taxon>Mermithoidea</taxon>
        <taxon>Mermithidae</taxon>
        <taxon>Romanomermis</taxon>
    </lineage>
</organism>
<dbReference type="OMA" id="FNIRMAY"/>
<dbReference type="PANTHER" id="PTHR45748">
    <property type="entry name" value="1-PHOSPHATIDYLINOSITOL 3-PHOSPHATE 5-KINASE-RELATED"/>
    <property type="match status" value="1"/>
</dbReference>
<sequence length="831" mass="94967">MLDKLVVSHDDDDTSYVKEFAEPVRKISMALTSNSDQLLSVSCGSENFNTYKPSTDFLLEAFEEKAQHFIRFLLKRENLNDEWLHVLWPLSREIAFTVQPDVKFRGDNMDILKYVHVKTCPFRNSKPSTRIIFGTVCTKTVADGRMKQTFSFPRILLIAGSIEYERFEGRFCSIDPILSQELEYLRSIVLKIASRKPDIVIVENTVARIAKSILRESGISLIYNVKAQVLSRIARCTQAEIVRSIEGQIFQAKLGFCGSLRTELVPCDHIYIGLLDNYLSENCAKSYLLIEDCPPDLGCSVILNGPEKDELKKVKHIFEGCLKLLYSAKLEIAILRLMRIERVFGQNCLEVCKHSTCKICQDLCRNILTNPKKSTADFSDFGCGKLLDVLPETIFSISPFIKVRPPEFYYGFTRSADAFIEESKIGDNKYEKESSSDYARWVNAPEKSTSESLLTAKSTNHSKIPPLHPFLSKTITKSVSSYEMRKALADFRACGGKVFEARLAIMRNNKTVRTKMIDKELKTESRTPNSSIHFDPWRHQRLTVLYCSYLSTPPSSTKVLGFCLKPRVFVMHFYNSRFDCTLGEYLERYCFDQSYCCSHELCGLNMLNHSQVICLLSIHQGDDFDKHSDIFEGNCCIEITVQVVSVSDDRTDQSSVTGDQITVWDWCPDCKSITSAQILTRESWHLSFAKYLSYIFNGDFVESRLVDDSTCQCCSLHTHVHHFAVKNLVSTFRSYRIALHDLSLPDKFEYFDVNFPAKNDVSSWNDSVIYRMKKDEEKLTRIIINAAETFATFKLLMASPDFAITLTKLQGQKTDSKKGELRTWLLSVKCN</sequence>
<dbReference type="Proteomes" id="UP000887565">
    <property type="component" value="Unplaced"/>
</dbReference>
<dbReference type="InterPro" id="IPR002423">
    <property type="entry name" value="Cpn60/GroEL/TCP-1"/>
</dbReference>
<evidence type="ECO:0000313" key="1">
    <source>
        <dbReference type="Proteomes" id="UP000887565"/>
    </source>
</evidence>
<reference evidence="2" key="1">
    <citation type="submission" date="2022-11" db="UniProtKB">
        <authorList>
            <consortium name="WormBaseParasite"/>
        </authorList>
    </citation>
    <scope>IDENTIFICATION</scope>
</reference>
<protein>
    <submittedName>
        <fullName evidence="2">1-phosphatidylinositol-3-phosphate 5-kinase</fullName>
    </submittedName>
</protein>
<dbReference type="GO" id="GO:0046854">
    <property type="term" value="P:phosphatidylinositol phosphate biosynthetic process"/>
    <property type="evidence" value="ECO:0007669"/>
    <property type="project" value="TreeGrafter"/>
</dbReference>
<dbReference type="Gene3D" id="3.50.7.10">
    <property type="entry name" value="GroEL"/>
    <property type="match status" value="1"/>
</dbReference>
<proteinExistence type="predicted"/>
<dbReference type="SUPFAM" id="SSF52029">
    <property type="entry name" value="GroEL apical domain-like"/>
    <property type="match status" value="1"/>
</dbReference>
<accession>A0A915HHH9</accession>
<keyword evidence="1" id="KW-1185">Reference proteome</keyword>
<dbReference type="InterPro" id="IPR027409">
    <property type="entry name" value="GroEL-like_apical_dom_sf"/>
</dbReference>
<dbReference type="GO" id="GO:0005524">
    <property type="term" value="F:ATP binding"/>
    <property type="evidence" value="ECO:0007669"/>
    <property type="project" value="InterPro"/>
</dbReference>
<dbReference type="GO" id="GO:0010008">
    <property type="term" value="C:endosome membrane"/>
    <property type="evidence" value="ECO:0007669"/>
    <property type="project" value="TreeGrafter"/>
</dbReference>
<dbReference type="FunFam" id="3.50.7.10:FF:000007">
    <property type="entry name" value="1-phosphatidylinositol 3-phosphate 5-kinase isoform X1"/>
    <property type="match status" value="1"/>
</dbReference>